<reference evidence="1 2" key="1">
    <citation type="submission" date="2019-04" db="EMBL/GenBank/DDBJ databases">
        <title>Draft genome of the big-headed turtle Platysternon megacephalum.</title>
        <authorList>
            <person name="Gong S."/>
        </authorList>
    </citation>
    <scope>NUCLEOTIDE SEQUENCE [LARGE SCALE GENOMIC DNA]</scope>
    <source>
        <strain evidence="1">DO16091913</strain>
        <tissue evidence="1">Muscle</tissue>
    </source>
</reference>
<dbReference type="EMBL" id="QXTE01000242">
    <property type="protein sequence ID" value="TFK01056.1"/>
    <property type="molecule type" value="Genomic_DNA"/>
</dbReference>
<gene>
    <name evidence="1" type="ORF">DR999_PMT16773</name>
</gene>
<evidence type="ECO:0000313" key="2">
    <source>
        <dbReference type="Proteomes" id="UP000297703"/>
    </source>
</evidence>
<organism evidence="1 2">
    <name type="scientific">Platysternon megacephalum</name>
    <name type="common">big-headed turtle</name>
    <dbReference type="NCBI Taxonomy" id="55544"/>
    <lineage>
        <taxon>Eukaryota</taxon>
        <taxon>Metazoa</taxon>
        <taxon>Chordata</taxon>
        <taxon>Craniata</taxon>
        <taxon>Vertebrata</taxon>
        <taxon>Euteleostomi</taxon>
        <taxon>Archelosauria</taxon>
        <taxon>Testudinata</taxon>
        <taxon>Testudines</taxon>
        <taxon>Cryptodira</taxon>
        <taxon>Durocryptodira</taxon>
        <taxon>Testudinoidea</taxon>
        <taxon>Platysternidae</taxon>
        <taxon>Platysternon</taxon>
    </lineage>
</organism>
<sequence length="121" mass="13903">MLMFAILNIEYKVIISTQQLPGFLGQDERQNKTGTRNDKRLILAIYQAVHGSKENKNKTHLHVANNYLTQIAATTLAKAILLPHQWAGPDSKHIQTYVDPRQYKPNQMCILEQDETDKRCN</sequence>
<dbReference type="Proteomes" id="UP000297703">
    <property type="component" value="Unassembled WGS sequence"/>
</dbReference>
<protein>
    <submittedName>
        <fullName evidence="1">Uncharacterized protein</fullName>
    </submittedName>
</protein>
<evidence type="ECO:0000313" key="1">
    <source>
        <dbReference type="EMBL" id="TFK01056.1"/>
    </source>
</evidence>
<dbReference type="AlphaFoldDB" id="A0A4D9DTI1"/>
<accession>A0A4D9DTI1</accession>
<name>A0A4D9DTI1_9SAUR</name>
<proteinExistence type="predicted"/>
<keyword evidence="2" id="KW-1185">Reference proteome</keyword>
<reference evidence="1 2" key="2">
    <citation type="submission" date="2019-04" db="EMBL/GenBank/DDBJ databases">
        <title>The genome sequence of big-headed turtle.</title>
        <authorList>
            <person name="Gong S."/>
        </authorList>
    </citation>
    <scope>NUCLEOTIDE SEQUENCE [LARGE SCALE GENOMIC DNA]</scope>
    <source>
        <strain evidence="1">DO16091913</strain>
        <tissue evidence="1">Muscle</tissue>
    </source>
</reference>
<comment type="caution">
    <text evidence="1">The sequence shown here is derived from an EMBL/GenBank/DDBJ whole genome shotgun (WGS) entry which is preliminary data.</text>
</comment>